<evidence type="ECO:0000313" key="1">
    <source>
        <dbReference type="EMBL" id="PKQ45264.1"/>
    </source>
</evidence>
<name>A0A2N3HK44_9FLAO</name>
<comment type="caution">
    <text evidence="1">The sequence shown here is derived from an EMBL/GenBank/DDBJ whole genome shotgun (WGS) entry which is preliminary data.</text>
</comment>
<evidence type="ECO:0008006" key="3">
    <source>
        <dbReference type="Google" id="ProtNLM"/>
    </source>
</evidence>
<evidence type="ECO:0000313" key="2">
    <source>
        <dbReference type="Proteomes" id="UP000233435"/>
    </source>
</evidence>
<organism evidence="1 2">
    <name type="scientific">Confluentibacter flavum</name>
    <dbReference type="NCBI Taxonomy" id="1909700"/>
    <lineage>
        <taxon>Bacteria</taxon>
        <taxon>Pseudomonadati</taxon>
        <taxon>Bacteroidota</taxon>
        <taxon>Flavobacteriia</taxon>
        <taxon>Flavobacteriales</taxon>
        <taxon>Flavobacteriaceae</taxon>
        <taxon>Confluentibacter</taxon>
    </lineage>
</organism>
<sequence length="185" mass="21755">MIEKIKETADKLIEPLQNVKDNGAKNYFQHDFDCSFFQDWNITDIRGSEEHTEVFNKLGAIKGPVVYWFEILSPTSTEIIRKLISEYKYSEGAKSVPALKLKYYRESKALYVGKVKRNFWGRVIQHLGYYQVKRTQGLQLYHWAKNIGLKVRLHAFEFEPEMEDLISVFELKFARMLKPITGKHS</sequence>
<dbReference type="Proteomes" id="UP000233435">
    <property type="component" value="Unassembled WGS sequence"/>
</dbReference>
<dbReference type="OrthoDB" id="1367161at2"/>
<keyword evidence="2" id="KW-1185">Reference proteome</keyword>
<dbReference type="RefSeq" id="WP_106659478.1">
    <property type="nucleotide sequence ID" value="NZ_PJEO01000028.1"/>
</dbReference>
<gene>
    <name evidence="1" type="ORF">CSW08_08570</name>
</gene>
<dbReference type="EMBL" id="PJEO01000028">
    <property type="protein sequence ID" value="PKQ45264.1"/>
    <property type="molecule type" value="Genomic_DNA"/>
</dbReference>
<reference evidence="1 2" key="1">
    <citation type="submission" date="2017-12" db="EMBL/GenBank/DDBJ databases">
        <title>Confluentibacter flavum sp. nov., isolated from the saline lake.</title>
        <authorList>
            <person name="Yu L."/>
        </authorList>
    </citation>
    <scope>NUCLEOTIDE SEQUENCE [LARGE SCALE GENOMIC DNA]</scope>
    <source>
        <strain evidence="1 2">3B</strain>
    </source>
</reference>
<protein>
    <recommendedName>
        <fullName evidence="3">GIY-YIG domain-containing protein</fullName>
    </recommendedName>
</protein>
<dbReference type="AlphaFoldDB" id="A0A2N3HK44"/>
<proteinExistence type="predicted"/>
<accession>A0A2N3HK44</accession>